<dbReference type="HOGENOM" id="CLU_159099_3_2_2"/>
<dbReference type="AlphaFoldDB" id="A0A0A7GJK3"/>
<feature type="transmembrane region" description="Helical" evidence="1">
    <location>
        <begin position="39"/>
        <end position="61"/>
    </location>
</feature>
<sequence length="102" mass="12094">MTPFGFGFFGFGMLFWWILWVVIAYLVYQDAEKRGMNGLLWFILVLIPMVGIVALIIYLIVRETQPQVKEETKSSLEILKERYAKGEISHEEYERMKKELQE</sequence>
<protein>
    <recommendedName>
        <fullName evidence="2">SHOCT domain-containing protein</fullName>
    </recommendedName>
</protein>
<evidence type="ECO:0000313" key="3">
    <source>
        <dbReference type="EMBL" id="AIY91101.1"/>
    </source>
</evidence>
<dbReference type="InterPro" id="IPR036259">
    <property type="entry name" value="MFS_trans_sf"/>
</dbReference>
<proteinExistence type="predicted"/>
<organism evidence="3 4">
    <name type="scientific">Geoglobus acetivorans</name>
    <dbReference type="NCBI Taxonomy" id="565033"/>
    <lineage>
        <taxon>Archaea</taxon>
        <taxon>Methanobacteriati</taxon>
        <taxon>Methanobacteriota</taxon>
        <taxon>Archaeoglobi</taxon>
        <taxon>Archaeoglobales</taxon>
        <taxon>Archaeoglobaceae</taxon>
        <taxon>Geoglobus</taxon>
    </lineage>
</organism>
<keyword evidence="1" id="KW-1133">Transmembrane helix</keyword>
<gene>
    <name evidence="3" type="ORF">GACE_2077</name>
</gene>
<name>A0A0A7GJK3_GEOAI</name>
<reference evidence="3 4" key="1">
    <citation type="journal article" date="2015" name="Appl. Environ. Microbiol.">
        <title>The Geoglobus acetivorans genome: Fe(III) reduction, acetate utilization, autotrophic growth, and degradation of aromatic compounds in a hyperthermophilic archaeon.</title>
        <authorList>
            <person name="Mardanov A.V."/>
            <person name="Slododkina G.B."/>
            <person name="Slobodkin A.I."/>
            <person name="Beletsky A.V."/>
            <person name="Gavrilov S.N."/>
            <person name="Kublanov I.V."/>
            <person name="Bonch-Osmolovskaya E.A."/>
            <person name="Skryabin K.G."/>
            <person name="Ravin N.V."/>
        </authorList>
    </citation>
    <scope>NUCLEOTIDE SEQUENCE [LARGE SCALE GENOMIC DNA]</scope>
    <source>
        <strain evidence="3 4">SBH6</strain>
    </source>
</reference>
<dbReference type="EMBL" id="CP009552">
    <property type="protein sequence ID" value="AIY91101.1"/>
    <property type="molecule type" value="Genomic_DNA"/>
</dbReference>
<evidence type="ECO:0000256" key="1">
    <source>
        <dbReference type="SAM" id="Phobius"/>
    </source>
</evidence>
<dbReference type="STRING" id="565033.GACE_2077"/>
<dbReference type="Proteomes" id="UP000030624">
    <property type="component" value="Chromosome"/>
</dbReference>
<feature type="transmembrane region" description="Helical" evidence="1">
    <location>
        <begin position="6"/>
        <end position="27"/>
    </location>
</feature>
<dbReference type="KEGG" id="gac:GACE_2077"/>
<evidence type="ECO:0000259" key="2">
    <source>
        <dbReference type="Pfam" id="PF09851"/>
    </source>
</evidence>
<dbReference type="eggNOG" id="arCOG03911">
    <property type="taxonomic scope" value="Archaea"/>
</dbReference>
<dbReference type="Pfam" id="PF09851">
    <property type="entry name" value="SHOCT"/>
    <property type="match status" value="1"/>
</dbReference>
<dbReference type="InterPro" id="IPR018649">
    <property type="entry name" value="SHOCT"/>
</dbReference>
<accession>A0A0A7GJK3</accession>
<keyword evidence="1" id="KW-0472">Membrane</keyword>
<dbReference type="SUPFAM" id="SSF103473">
    <property type="entry name" value="MFS general substrate transporter"/>
    <property type="match status" value="1"/>
</dbReference>
<evidence type="ECO:0000313" key="4">
    <source>
        <dbReference type="Proteomes" id="UP000030624"/>
    </source>
</evidence>
<keyword evidence="1" id="KW-0812">Transmembrane</keyword>
<feature type="domain" description="SHOCT" evidence="2">
    <location>
        <begin position="75"/>
        <end position="100"/>
    </location>
</feature>